<reference evidence="8 9" key="1">
    <citation type="journal article" date="2017" name="Nat. Ecol. Evol.">
        <title>Scallop genome provides insights into evolution of bilaterian karyotype and development.</title>
        <authorList>
            <person name="Wang S."/>
            <person name="Zhang J."/>
            <person name="Jiao W."/>
            <person name="Li J."/>
            <person name="Xun X."/>
            <person name="Sun Y."/>
            <person name="Guo X."/>
            <person name="Huan P."/>
            <person name="Dong B."/>
            <person name="Zhang L."/>
            <person name="Hu X."/>
            <person name="Sun X."/>
            <person name="Wang J."/>
            <person name="Zhao C."/>
            <person name="Wang Y."/>
            <person name="Wang D."/>
            <person name="Huang X."/>
            <person name="Wang R."/>
            <person name="Lv J."/>
            <person name="Li Y."/>
            <person name="Zhang Z."/>
            <person name="Liu B."/>
            <person name="Lu W."/>
            <person name="Hui Y."/>
            <person name="Liang J."/>
            <person name="Zhou Z."/>
            <person name="Hou R."/>
            <person name="Li X."/>
            <person name="Liu Y."/>
            <person name="Li H."/>
            <person name="Ning X."/>
            <person name="Lin Y."/>
            <person name="Zhao L."/>
            <person name="Xing Q."/>
            <person name="Dou J."/>
            <person name="Li Y."/>
            <person name="Mao J."/>
            <person name="Guo H."/>
            <person name="Dou H."/>
            <person name="Li T."/>
            <person name="Mu C."/>
            <person name="Jiang W."/>
            <person name="Fu Q."/>
            <person name="Fu X."/>
            <person name="Miao Y."/>
            <person name="Liu J."/>
            <person name="Yu Q."/>
            <person name="Li R."/>
            <person name="Liao H."/>
            <person name="Li X."/>
            <person name="Kong Y."/>
            <person name="Jiang Z."/>
            <person name="Chourrout D."/>
            <person name="Li R."/>
            <person name="Bao Z."/>
        </authorList>
    </citation>
    <scope>NUCLEOTIDE SEQUENCE [LARGE SCALE GENOMIC DNA]</scope>
    <source>
        <strain evidence="8 9">PY_sf001</strain>
    </source>
</reference>
<organism evidence="8 9">
    <name type="scientific">Mizuhopecten yessoensis</name>
    <name type="common">Japanese scallop</name>
    <name type="synonym">Patinopecten yessoensis</name>
    <dbReference type="NCBI Taxonomy" id="6573"/>
    <lineage>
        <taxon>Eukaryota</taxon>
        <taxon>Metazoa</taxon>
        <taxon>Spiralia</taxon>
        <taxon>Lophotrochozoa</taxon>
        <taxon>Mollusca</taxon>
        <taxon>Bivalvia</taxon>
        <taxon>Autobranchia</taxon>
        <taxon>Pteriomorphia</taxon>
        <taxon>Pectinida</taxon>
        <taxon>Pectinoidea</taxon>
        <taxon>Pectinidae</taxon>
        <taxon>Mizuhopecten</taxon>
    </lineage>
</organism>
<proteinExistence type="predicted"/>
<feature type="transmembrane region" description="Helical" evidence="7">
    <location>
        <begin position="20"/>
        <end position="40"/>
    </location>
</feature>
<comment type="subcellular location">
    <subcellularLocation>
        <location evidence="1">Membrane</location>
        <topology evidence="1">Multi-pass membrane protein</topology>
    </subcellularLocation>
</comment>
<evidence type="ECO:0000313" key="8">
    <source>
        <dbReference type="EMBL" id="OWF40150.1"/>
    </source>
</evidence>
<dbReference type="GO" id="GO:0016020">
    <property type="term" value="C:membrane"/>
    <property type="evidence" value="ECO:0007669"/>
    <property type="project" value="UniProtKB-SubCell"/>
</dbReference>
<gene>
    <name evidence="8" type="ORF">KP79_PYT23408</name>
</gene>
<protein>
    <submittedName>
        <fullName evidence="8">Lysophospholipid acyltransferase 1</fullName>
    </submittedName>
</protein>
<feature type="transmembrane region" description="Helical" evidence="7">
    <location>
        <begin position="52"/>
        <end position="71"/>
    </location>
</feature>
<sequence>MAWRGPSRLLEGVSDSIGVPLMQINVISAEILALIFAFAYRRYLCPMKVSVFTRQLSAASLGMCLLYFVYGSECIHVFIHAGLCYTALLLAPTSIIHILTFLIAMSYLMCIHLRRVLTADLEKYPLDVSGPLMLTTLKVTIVAFGLHDGFHRKPETLIENHKRHSLRRKPSTLEYFSYIFYFQSVVAGPPSFYCDYQDFVKGENIHLPVNPQSDMEINSNDRKDGDINTELEKNSKKIHRLPPSPIKPVCLKLCETLFWICVHVFIAPRFPALLNSDPVFIASHGVVYRMGYAVISMTCCKVKYYLIWTMGDAINNASGLGFNGFTPSGKPKWDLITNIKPFELERSTSAKMFIDNWNVQTVLWFRYICYTRIPFQRTLFTFILSALWHGCFPGYYFTFLSGAFMIQAARMAASISEGEHPNKFEVLIA</sequence>
<evidence type="ECO:0000256" key="4">
    <source>
        <dbReference type="ARBA" id="ARBA00022989"/>
    </source>
</evidence>
<keyword evidence="5 7" id="KW-0472">Membrane</keyword>
<keyword evidence="3 7" id="KW-0812">Transmembrane</keyword>
<dbReference type="GO" id="GO:0016746">
    <property type="term" value="F:acyltransferase activity"/>
    <property type="evidence" value="ECO:0007669"/>
    <property type="project" value="UniProtKB-KW"/>
</dbReference>
<dbReference type="Pfam" id="PF03062">
    <property type="entry name" value="MBOAT"/>
    <property type="match status" value="1"/>
</dbReference>
<keyword evidence="9" id="KW-1185">Reference proteome</keyword>
<dbReference type="GO" id="GO:0030258">
    <property type="term" value="P:lipid modification"/>
    <property type="evidence" value="ECO:0007669"/>
    <property type="project" value="TreeGrafter"/>
</dbReference>
<evidence type="ECO:0000256" key="6">
    <source>
        <dbReference type="ARBA" id="ARBA00023315"/>
    </source>
</evidence>
<evidence type="ECO:0000256" key="1">
    <source>
        <dbReference type="ARBA" id="ARBA00004141"/>
    </source>
</evidence>
<evidence type="ECO:0000256" key="5">
    <source>
        <dbReference type="ARBA" id="ARBA00023136"/>
    </source>
</evidence>
<accession>A0A210PUH5</accession>
<keyword evidence="6 8" id="KW-0012">Acyltransferase</keyword>
<evidence type="ECO:0000313" key="9">
    <source>
        <dbReference type="Proteomes" id="UP000242188"/>
    </source>
</evidence>
<dbReference type="InterPro" id="IPR049941">
    <property type="entry name" value="LPLAT_7/PORCN-like"/>
</dbReference>
<dbReference type="EMBL" id="NEDP02005485">
    <property type="protein sequence ID" value="OWF40150.1"/>
    <property type="molecule type" value="Genomic_DNA"/>
</dbReference>
<keyword evidence="2 8" id="KW-0808">Transferase</keyword>
<dbReference type="PANTHER" id="PTHR13906">
    <property type="entry name" value="PORCUPINE"/>
    <property type="match status" value="1"/>
</dbReference>
<name>A0A210PUH5_MIZYE</name>
<evidence type="ECO:0000256" key="2">
    <source>
        <dbReference type="ARBA" id="ARBA00022679"/>
    </source>
</evidence>
<dbReference type="Proteomes" id="UP000242188">
    <property type="component" value="Unassembled WGS sequence"/>
</dbReference>
<dbReference type="AlphaFoldDB" id="A0A210PUH5"/>
<dbReference type="PANTHER" id="PTHR13906:SF4">
    <property type="entry name" value="LYSOPHOSPHOLIPID ACYLTRANSFERASE 6"/>
    <property type="match status" value="1"/>
</dbReference>
<dbReference type="STRING" id="6573.A0A210PUH5"/>
<feature type="transmembrane region" description="Helical" evidence="7">
    <location>
        <begin position="77"/>
        <end position="105"/>
    </location>
</feature>
<dbReference type="OrthoDB" id="286734at2759"/>
<evidence type="ECO:0000256" key="7">
    <source>
        <dbReference type="SAM" id="Phobius"/>
    </source>
</evidence>
<keyword evidence="4 7" id="KW-1133">Transmembrane helix</keyword>
<comment type="caution">
    <text evidence="8">The sequence shown here is derived from an EMBL/GenBank/DDBJ whole genome shotgun (WGS) entry which is preliminary data.</text>
</comment>
<evidence type="ECO:0000256" key="3">
    <source>
        <dbReference type="ARBA" id="ARBA00022692"/>
    </source>
</evidence>
<dbReference type="InterPro" id="IPR004299">
    <property type="entry name" value="MBOAT_fam"/>
</dbReference>